<dbReference type="InterPro" id="IPR029052">
    <property type="entry name" value="Metallo-depent_PP-like"/>
</dbReference>
<accession>B9M9L4</accession>
<protein>
    <submittedName>
        <fullName evidence="2">Metallophosphoesterase</fullName>
    </submittedName>
</protein>
<dbReference type="EMBL" id="CP001390">
    <property type="protein sequence ID" value="ACM20586.1"/>
    <property type="molecule type" value="Genomic_DNA"/>
</dbReference>
<dbReference type="AlphaFoldDB" id="B9M9L4"/>
<proteinExistence type="predicted"/>
<gene>
    <name evidence="2" type="ordered locus">Geob_2232</name>
</gene>
<dbReference type="KEGG" id="geo:Geob_2232"/>
<dbReference type="STRING" id="316067.Geob_2232"/>
<evidence type="ECO:0000313" key="2">
    <source>
        <dbReference type="EMBL" id="ACM20586.1"/>
    </source>
</evidence>
<dbReference type="InterPro" id="IPR004843">
    <property type="entry name" value="Calcineurin-like_PHP"/>
</dbReference>
<dbReference type="Pfam" id="PF00149">
    <property type="entry name" value="Metallophos"/>
    <property type="match status" value="1"/>
</dbReference>
<evidence type="ECO:0000259" key="1">
    <source>
        <dbReference type="Pfam" id="PF00149"/>
    </source>
</evidence>
<keyword evidence="3" id="KW-1185">Reference proteome</keyword>
<reference evidence="2 3" key="1">
    <citation type="submission" date="2009-01" db="EMBL/GenBank/DDBJ databases">
        <title>Complete sequence of Geobacter sp. FRC-32.</title>
        <authorList>
            <consortium name="US DOE Joint Genome Institute"/>
            <person name="Lucas S."/>
            <person name="Copeland A."/>
            <person name="Lapidus A."/>
            <person name="Glavina del Rio T."/>
            <person name="Dalin E."/>
            <person name="Tice H."/>
            <person name="Bruce D."/>
            <person name="Goodwin L."/>
            <person name="Pitluck S."/>
            <person name="Saunders E."/>
            <person name="Brettin T."/>
            <person name="Detter J.C."/>
            <person name="Han C."/>
            <person name="Larimer F."/>
            <person name="Land M."/>
            <person name="Hauser L."/>
            <person name="Kyrpides N."/>
            <person name="Ovchinnikova G."/>
            <person name="Kostka J."/>
            <person name="Richardson P."/>
        </authorList>
    </citation>
    <scope>NUCLEOTIDE SEQUENCE [LARGE SCALE GENOMIC DNA]</scope>
    <source>
        <strain evidence="3">DSM 22248 / JCM 15807 / FRC-32</strain>
    </source>
</reference>
<organism evidence="2 3">
    <name type="scientific">Geotalea daltonii (strain DSM 22248 / JCM 15807 / FRC-32)</name>
    <name type="common">Geobacter daltonii</name>
    <dbReference type="NCBI Taxonomy" id="316067"/>
    <lineage>
        <taxon>Bacteria</taxon>
        <taxon>Pseudomonadati</taxon>
        <taxon>Thermodesulfobacteriota</taxon>
        <taxon>Desulfuromonadia</taxon>
        <taxon>Geobacterales</taxon>
        <taxon>Geobacteraceae</taxon>
        <taxon>Geotalea</taxon>
    </lineage>
</organism>
<sequence length="223" mass="24908">MAIIIGDLHGNITKAKAFFAHKREEIHICLGDYVDSFTEPGERQLQCLQLLIESQSLLLWGNHDLHYLPYPLWRCNGFQLGMAPIYRDIFAKALETGRIQAACAVDGWLCTHAGVHPALMGRDMTADEAAAFLNGEFPRQLAARGGPLFYVAAARGGTDPFGGIFWFDPFREGTEPSRMVGRQVFGHTERKMPHVTDHWACIDTVNSPQCWVFDTCTGQAVRI</sequence>
<dbReference type="eggNOG" id="COG0639">
    <property type="taxonomic scope" value="Bacteria"/>
</dbReference>
<dbReference type="HOGENOM" id="CLU_1164991_0_0_7"/>
<dbReference type="GO" id="GO:0016787">
    <property type="term" value="F:hydrolase activity"/>
    <property type="evidence" value="ECO:0007669"/>
    <property type="project" value="InterPro"/>
</dbReference>
<dbReference type="OrthoDB" id="5402108at2"/>
<feature type="domain" description="Calcineurin-like phosphoesterase" evidence="1">
    <location>
        <begin position="3"/>
        <end position="115"/>
    </location>
</feature>
<name>B9M9L4_GEODF</name>
<dbReference type="Gene3D" id="3.60.21.10">
    <property type="match status" value="1"/>
</dbReference>
<dbReference type="CDD" id="cd00838">
    <property type="entry name" value="MPP_superfamily"/>
    <property type="match status" value="1"/>
</dbReference>
<evidence type="ECO:0000313" key="3">
    <source>
        <dbReference type="Proteomes" id="UP000007721"/>
    </source>
</evidence>
<dbReference type="RefSeq" id="WP_012647315.1">
    <property type="nucleotide sequence ID" value="NC_011979.1"/>
</dbReference>
<dbReference type="Proteomes" id="UP000007721">
    <property type="component" value="Chromosome"/>
</dbReference>
<dbReference type="SUPFAM" id="SSF56300">
    <property type="entry name" value="Metallo-dependent phosphatases"/>
    <property type="match status" value="1"/>
</dbReference>